<keyword evidence="3" id="KW-1185">Reference proteome</keyword>
<dbReference type="InterPro" id="IPR052050">
    <property type="entry name" value="SecEffector_AnkRepeat"/>
</dbReference>
<dbReference type="Proteomes" id="UP001527925">
    <property type="component" value="Unassembled WGS sequence"/>
</dbReference>
<feature type="region of interest" description="Disordered" evidence="1">
    <location>
        <begin position="451"/>
        <end position="493"/>
    </location>
</feature>
<feature type="compositionally biased region" description="Polar residues" evidence="1">
    <location>
        <begin position="451"/>
        <end position="462"/>
    </location>
</feature>
<dbReference type="EMBL" id="JADGIZ020000035">
    <property type="protein sequence ID" value="KAL2914303.1"/>
    <property type="molecule type" value="Genomic_DNA"/>
</dbReference>
<accession>A0ABR4N440</accession>
<evidence type="ECO:0000313" key="3">
    <source>
        <dbReference type="Proteomes" id="UP001527925"/>
    </source>
</evidence>
<gene>
    <name evidence="2" type="ORF">HK105_206252</name>
</gene>
<reference evidence="2 3" key="1">
    <citation type="submission" date="2023-09" db="EMBL/GenBank/DDBJ databases">
        <title>Pangenome analysis of Batrachochytrium dendrobatidis and related Chytrids.</title>
        <authorList>
            <person name="Yacoub M.N."/>
            <person name="Stajich J.E."/>
            <person name="James T.Y."/>
        </authorList>
    </citation>
    <scope>NUCLEOTIDE SEQUENCE [LARGE SCALE GENOMIC DNA]</scope>
    <source>
        <strain evidence="2 3">JEL0888</strain>
    </source>
</reference>
<proteinExistence type="predicted"/>
<evidence type="ECO:0008006" key="4">
    <source>
        <dbReference type="Google" id="ProtNLM"/>
    </source>
</evidence>
<sequence length="493" mass="52401">MIFARTHWDRIPAEVHGLVLAAAGPLTRISTGRAVASDLSPGDARSAWEEALRISWRGDVRRLPAVPDLDPALFGRTSSRELVVGAARLPWINRECILYAAVANQWPDLLGGVDSATLLPIAAKLGASWLASSIVASGAASPSVDDVVCAAAAGHLAVIEILVPALPPSQWAAVVGAAIAAAAASGFYQVAAWFAEHHHDLSIDPILKATVPTKTRILNHVVPKCMHLEQFPFRFLLCAATWGYAHVLEWFLREPSLAAQQQPSAQLSLSPPSVPLSPTPVSPPPLPHQIHNSHLFTPNIVGQALQSNHAAVRSFLFDNGLVGLNREVAGAALFTGDLTLLESFRASSRLDVVSAADPDLAAASGAVATLQWLQTHIPATSFSADALSMAALYDKPDALRWLIENVRCVDWDIQHAFDQTSPGSLCRPILRELAAQQGFSIVVGLYQASSRGGSSMDMTNAASDPMSEFDDASSMAASAEDSSETFHNVMIPS</sequence>
<dbReference type="PANTHER" id="PTHR46586:SF3">
    <property type="entry name" value="ANKYRIN REPEAT-CONTAINING PROTEIN"/>
    <property type="match status" value="1"/>
</dbReference>
<organism evidence="2 3">
    <name type="scientific">Polyrhizophydium stewartii</name>
    <dbReference type="NCBI Taxonomy" id="2732419"/>
    <lineage>
        <taxon>Eukaryota</taxon>
        <taxon>Fungi</taxon>
        <taxon>Fungi incertae sedis</taxon>
        <taxon>Chytridiomycota</taxon>
        <taxon>Chytridiomycota incertae sedis</taxon>
        <taxon>Chytridiomycetes</taxon>
        <taxon>Rhizophydiales</taxon>
        <taxon>Rhizophydiales incertae sedis</taxon>
        <taxon>Polyrhizophydium</taxon>
    </lineage>
</organism>
<evidence type="ECO:0000313" key="2">
    <source>
        <dbReference type="EMBL" id="KAL2914303.1"/>
    </source>
</evidence>
<evidence type="ECO:0000256" key="1">
    <source>
        <dbReference type="SAM" id="MobiDB-lite"/>
    </source>
</evidence>
<name>A0ABR4N440_9FUNG</name>
<dbReference type="PANTHER" id="PTHR46586">
    <property type="entry name" value="ANKYRIN REPEAT-CONTAINING PROTEIN"/>
    <property type="match status" value="1"/>
</dbReference>
<comment type="caution">
    <text evidence="2">The sequence shown here is derived from an EMBL/GenBank/DDBJ whole genome shotgun (WGS) entry which is preliminary data.</text>
</comment>
<protein>
    <recommendedName>
        <fullName evidence="4">Ankyrin repeat protein</fullName>
    </recommendedName>
</protein>